<evidence type="ECO:0000259" key="5">
    <source>
        <dbReference type="Pfam" id="PF00389"/>
    </source>
</evidence>
<keyword evidence="3" id="KW-0520">NAD</keyword>
<dbReference type="GO" id="GO:0016616">
    <property type="term" value="F:oxidoreductase activity, acting on the CH-OH group of donors, NAD or NADP as acceptor"/>
    <property type="evidence" value="ECO:0007669"/>
    <property type="project" value="InterPro"/>
</dbReference>
<dbReference type="Pfam" id="PF02826">
    <property type="entry name" value="2-Hacid_dh_C"/>
    <property type="match status" value="1"/>
</dbReference>
<evidence type="ECO:0000256" key="1">
    <source>
        <dbReference type="ARBA" id="ARBA00005854"/>
    </source>
</evidence>
<keyword evidence="8" id="KW-1185">Reference proteome</keyword>
<dbReference type="OrthoDB" id="9805416at2"/>
<feature type="domain" description="D-isomer specific 2-hydroxyacid dehydrogenase catalytic" evidence="5">
    <location>
        <begin position="25"/>
        <end position="298"/>
    </location>
</feature>
<organism evidence="7 8">
    <name type="scientific">Levilactobacillus parabrevis ATCC 53295</name>
    <dbReference type="NCBI Taxonomy" id="1267003"/>
    <lineage>
        <taxon>Bacteria</taxon>
        <taxon>Bacillati</taxon>
        <taxon>Bacillota</taxon>
        <taxon>Bacilli</taxon>
        <taxon>Lactobacillales</taxon>
        <taxon>Lactobacillaceae</taxon>
        <taxon>Levilactobacillus</taxon>
    </lineage>
</organism>
<dbReference type="InterPro" id="IPR006139">
    <property type="entry name" value="D-isomer_2_OHA_DH_cat_dom"/>
</dbReference>
<dbReference type="eggNOG" id="COG0111">
    <property type="taxonomic scope" value="Bacteria"/>
</dbReference>
<evidence type="ECO:0000256" key="2">
    <source>
        <dbReference type="ARBA" id="ARBA00023002"/>
    </source>
</evidence>
<evidence type="ECO:0000313" key="8">
    <source>
        <dbReference type="Proteomes" id="UP000051176"/>
    </source>
</evidence>
<reference evidence="7 8" key="1">
    <citation type="journal article" date="2015" name="Genome Announc.">
        <title>Expanding the biotechnology potential of lactobacilli through comparative genomics of 213 strains and associated genera.</title>
        <authorList>
            <person name="Sun Z."/>
            <person name="Harris H.M."/>
            <person name="McCann A."/>
            <person name="Guo C."/>
            <person name="Argimon S."/>
            <person name="Zhang W."/>
            <person name="Yang X."/>
            <person name="Jeffery I.B."/>
            <person name="Cooney J.C."/>
            <person name="Kagawa T.F."/>
            <person name="Liu W."/>
            <person name="Song Y."/>
            <person name="Salvetti E."/>
            <person name="Wrobel A."/>
            <person name="Rasinkangas P."/>
            <person name="Parkhill J."/>
            <person name="Rea M.C."/>
            <person name="O'Sullivan O."/>
            <person name="Ritari J."/>
            <person name="Douillard F.P."/>
            <person name="Paul Ross R."/>
            <person name="Yang R."/>
            <person name="Briner A.E."/>
            <person name="Felis G.E."/>
            <person name="de Vos W.M."/>
            <person name="Barrangou R."/>
            <person name="Klaenhammer T.R."/>
            <person name="Caufield P.W."/>
            <person name="Cui Y."/>
            <person name="Zhang H."/>
            <person name="O'Toole P.W."/>
        </authorList>
    </citation>
    <scope>NUCLEOTIDE SEQUENCE [LARGE SCALE GENOMIC DNA]</scope>
    <source>
        <strain evidence="7 8">ATCC 53295</strain>
    </source>
</reference>
<dbReference type="PANTHER" id="PTHR43333:SF1">
    <property type="entry name" value="D-ISOMER SPECIFIC 2-HYDROXYACID DEHYDROGENASE NAD-BINDING DOMAIN-CONTAINING PROTEIN"/>
    <property type="match status" value="1"/>
</dbReference>
<evidence type="ECO:0000256" key="3">
    <source>
        <dbReference type="ARBA" id="ARBA00023027"/>
    </source>
</evidence>
<dbReference type="PATRIC" id="fig|1267003.4.peg.855"/>
<protein>
    <submittedName>
        <fullName evidence="7">Phosphoglycerate dehydrogenase-like protein</fullName>
    </submittedName>
</protein>
<feature type="domain" description="D-isomer specific 2-hydroxyacid dehydrogenase NAD-binding" evidence="6">
    <location>
        <begin position="102"/>
        <end position="276"/>
    </location>
</feature>
<accession>A0A0R1GWU4</accession>
<proteinExistence type="inferred from homology"/>
<keyword evidence="2 4" id="KW-0560">Oxidoreductase</keyword>
<dbReference type="SUPFAM" id="SSF51735">
    <property type="entry name" value="NAD(P)-binding Rossmann-fold domains"/>
    <property type="match status" value="1"/>
</dbReference>
<comment type="caution">
    <text evidence="7">The sequence shown here is derived from an EMBL/GenBank/DDBJ whole genome shotgun (WGS) entry which is preliminary data.</text>
</comment>
<dbReference type="PANTHER" id="PTHR43333">
    <property type="entry name" value="2-HACID_DH_C DOMAIN-CONTAINING PROTEIN"/>
    <property type="match status" value="1"/>
</dbReference>
<dbReference type="AlphaFoldDB" id="A0A0R1GWU4"/>
<dbReference type="InterPro" id="IPR006140">
    <property type="entry name" value="D-isomer_DH_NAD-bd"/>
</dbReference>
<evidence type="ECO:0000313" key="7">
    <source>
        <dbReference type="EMBL" id="KRK36499.1"/>
    </source>
</evidence>
<name>A0A0R1GWU4_9LACO</name>
<sequence>MAERVLTLQPLTAEQRVQLEKTGVEVVDAENWEAAAPITIIFGWDKKVGPAALMAPNNQVKWIQTVSAGIDYLPLDWIKAHNVQVTNASGVYSPAIAESTLGYLLYFVRGFNEAVKNQAGHFWQVPARDDLSMLASQKVVIYGTGSIGQAIAKLLNGFGNRPSGVNRSGHPVEGFVETASLANDSTLLKDADVVINAMPATSTTVHYFDESFFKQLDELNIFINVGRGKSVDQQALMNALLYQNVLHAALDVFEEEPLAKDSRLWDYPNVLVTPHQTGFAKENTKPILDIFGKNLTSWLADGSLSVNLTDVSLGY</sequence>
<dbReference type="InterPro" id="IPR036291">
    <property type="entry name" value="NAD(P)-bd_dom_sf"/>
</dbReference>
<dbReference type="STRING" id="357278.IV61_GL000854"/>
<dbReference type="SUPFAM" id="SSF52283">
    <property type="entry name" value="Formate/glycerate dehydrogenase catalytic domain-like"/>
    <property type="match status" value="1"/>
</dbReference>
<dbReference type="GO" id="GO:0051287">
    <property type="term" value="F:NAD binding"/>
    <property type="evidence" value="ECO:0007669"/>
    <property type="project" value="InterPro"/>
</dbReference>
<dbReference type="Pfam" id="PF00389">
    <property type="entry name" value="2-Hacid_dh"/>
    <property type="match status" value="1"/>
</dbReference>
<dbReference type="Proteomes" id="UP000051176">
    <property type="component" value="Unassembled WGS sequence"/>
</dbReference>
<dbReference type="EMBL" id="AZCZ01000020">
    <property type="protein sequence ID" value="KRK36499.1"/>
    <property type="molecule type" value="Genomic_DNA"/>
</dbReference>
<gene>
    <name evidence="7" type="ORF">FD07_GL000805</name>
</gene>
<dbReference type="Gene3D" id="3.40.50.720">
    <property type="entry name" value="NAD(P)-binding Rossmann-like Domain"/>
    <property type="match status" value="2"/>
</dbReference>
<comment type="similarity">
    <text evidence="1 4">Belongs to the D-isomer specific 2-hydroxyacid dehydrogenase family.</text>
</comment>
<evidence type="ECO:0000259" key="6">
    <source>
        <dbReference type="Pfam" id="PF02826"/>
    </source>
</evidence>
<evidence type="ECO:0000256" key="4">
    <source>
        <dbReference type="RuleBase" id="RU003719"/>
    </source>
</evidence>
<dbReference type="RefSeq" id="WP_020089531.1">
    <property type="nucleotide sequence ID" value="NZ_AZCZ01000020.1"/>
</dbReference>